<evidence type="ECO:0000313" key="3">
    <source>
        <dbReference type="EMBL" id="KAH0850808.1"/>
    </source>
</evidence>
<accession>A0A816YF22</accession>
<evidence type="ECO:0000313" key="2">
    <source>
        <dbReference type="EMBL" id="KAH0850806.1"/>
    </source>
</evidence>
<dbReference type="EMBL" id="HG994361">
    <property type="protein sequence ID" value="CAF2157920.1"/>
    <property type="molecule type" value="Genomic_DNA"/>
</dbReference>
<dbReference type="Proteomes" id="UP001295469">
    <property type="component" value="Chromosome A07"/>
</dbReference>
<sequence>MAEPLLRVNKKVAKKVGQVNYHDQAKVHELQVMFAGEATHRTHYSTIHPYFSGFRPSILIMIFE</sequence>
<dbReference type="AlphaFoldDB" id="A0A816YF22"/>
<reference evidence="2 4" key="2">
    <citation type="submission" date="2021-05" db="EMBL/GenBank/DDBJ databases">
        <title>Genome Assembly of Synthetic Allotetraploid Brassica napus Reveals Homoeologous Exchanges between Subgenomes.</title>
        <authorList>
            <person name="Davis J.T."/>
        </authorList>
    </citation>
    <scope>NUCLEOTIDE SEQUENCE [LARGE SCALE GENOMIC DNA]</scope>
    <source>
        <strain evidence="4">cv. Da-Ae</strain>
        <tissue evidence="2">Seedling</tissue>
    </source>
</reference>
<gene>
    <name evidence="1" type="ORF">DARMORV10_A07P05710.1</name>
    <name evidence="3" type="ORF">HID58_095234</name>
    <name evidence="2" type="ORF">HID58_095236</name>
</gene>
<keyword evidence="4" id="KW-1185">Reference proteome</keyword>
<dbReference type="EMBL" id="JAGKQM010001923">
    <property type="protein sequence ID" value="KAH0850808.1"/>
    <property type="molecule type" value="Genomic_DNA"/>
</dbReference>
<organism evidence="1">
    <name type="scientific">Brassica napus</name>
    <name type="common">Rape</name>
    <dbReference type="NCBI Taxonomy" id="3708"/>
    <lineage>
        <taxon>Eukaryota</taxon>
        <taxon>Viridiplantae</taxon>
        <taxon>Streptophyta</taxon>
        <taxon>Embryophyta</taxon>
        <taxon>Tracheophyta</taxon>
        <taxon>Spermatophyta</taxon>
        <taxon>Magnoliopsida</taxon>
        <taxon>eudicotyledons</taxon>
        <taxon>Gunneridae</taxon>
        <taxon>Pentapetalae</taxon>
        <taxon>rosids</taxon>
        <taxon>malvids</taxon>
        <taxon>Brassicales</taxon>
        <taxon>Brassicaceae</taxon>
        <taxon>Brassiceae</taxon>
        <taxon>Brassica</taxon>
    </lineage>
</organism>
<evidence type="ECO:0000313" key="4">
    <source>
        <dbReference type="Proteomes" id="UP000824890"/>
    </source>
</evidence>
<reference evidence="1" key="1">
    <citation type="submission" date="2021-01" db="EMBL/GenBank/DDBJ databases">
        <authorList>
            <consortium name="Genoscope - CEA"/>
            <person name="William W."/>
        </authorList>
    </citation>
    <scope>NUCLEOTIDE SEQUENCE</scope>
</reference>
<evidence type="ECO:0000313" key="1">
    <source>
        <dbReference type="EMBL" id="CAF2157920.1"/>
    </source>
</evidence>
<dbReference type="EMBL" id="JAGKQM010001924">
    <property type="protein sequence ID" value="KAH0850806.1"/>
    <property type="molecule type" value="Genomic_DNA"/>
</dbReference>
<dbReference type="Proteomes" id="UP000824890">
    <property type="component" value="Unassembled WGS sequence"/>
</dbReference>
<protein>
    <submittedName>
        <fullName evidence="1">(rape) hypothetical protein</fullName>
    </submittedName>
</protein>
<name>A0A816YF22_BRANA</name>
<proteinExistence type="predicted"/>